<dbReference type="EMBL" id="JAKVPQ010000011">
    <property type="protein sequence ID" value="MCH4286095.1"/>
    <property type="molecule type" value="Genomic_DNA"/>
</dbReference>
<dbReference type="PROSITE" id="PS51105">
    <property type="entry name" value="PTS_EIIC_TYPE_3"/>
    <property type="match status" value="1"/>
</dbReference>
<organism evidence="11 12">
    <name type="scientific">Amedibacillus hominis</name>
    <dbReference type="NCBI Taxonomy" id="2897776"/>
    <lineage>
        <taxon>Bacteria</taxon>
        <taxon>Bacillati</taxon>
        <taxon>Bacillota</taxon>
        <taxon>Erysipelotrichia</taxon>
        <taxon>Erysipelotrichales</taxon>
        <taxon>Erysipelotrichaceae</taxon>
        <taxon>Amedibacillus</taxon>
    </lineage>
</organism>
<dbReference type="PANTHER" id="PTHR33989:SF4">
    <property type="entry name" value="PTS SYSTEM N,N'-DIACETYLCHITOBIOSE-SPECIFIC EIIC COMPONENT"/>
    <property type="match status" value="1"/>
</dbReference>
<dbReference type="RefSeq" id="WP_117453106.1">
    <property type="nucleotide sequence ID" value="NZ_JAKVPQ010000011.1"/>
</dbReference>
<dbReference type="Proteomes" id="UP001202402">
    <property type="component" value="Unassembled WGS sequence"/>
</dbReference>
<evidence type="ECO:0000256" key="3">
    <source>
        <dbReference type="ARBA" id="ARBA00022475"/>
    </source>
</evidence>
<name>A0ABS9R911_9FIRM</name>
<keyword evidence="12" id="KW-1185">Reference proteome</keyword>
<evidence type="ECO:0000256" key="6">
    <source>
        <dbReference type="ARBA" id="ARBA00022989"/>
    </source>
</evidence>
<evidence type="ECO:0000256" key="7">
    <source>
        <dbReference type="ARBA" id="ARBA00023136"/>
    </source>
</evidence>
<dbReference type="Pfam" id="PF02378">
    <property type="entry name" value="PTS_EIIC"/>
    <property type="match status" value="1"/>
</dbReference>
<dbReference type="PANTHER" id="PTHR33989">
    <property type="match status" value="1"/>
</dbReference>
<evidence type="ECO:0000256" key="8">
    <source>
        <dbReference type="PIRNR" id="PIRNR006351"/>
    </source>
</evidence>
<evidence type="ECO:0000256" key="4">
    <source>
        <dbReference type="ARBA" id="ARBA00022597"/>
    </source>
</evidence>
<evidence type="ECO:0000313" key="12">
    <source>
        <dbReference type="Proteomes" id="UP001202402"/>
    </source>
</evidence>
<dbReference type="InterPro" id="IPR004501">
    <property type="entry name" value="PTS_EIIC_3"/>
</dbReference>
<dbReference type="InterPro" id="IPR003352">
    <property type="entry name" value="PTS_EIIC"/>
</dbReference>
<comment type="caution">
    <text evidence="11">The sequence shown here is derived from an EMBL/GenBank/DDBJ whole genome shotgun (WGS) entry which is preliminary data.</text>
</comment>
<keyword evidence="5 9" id="KW-0812">Transmembrane</keyword>
<evidence type="ECO:0000256" key="2">
    <source>
        <dbReference type="ARBA" id="ARBA00022448"/>
    </source>
</evidence>
<feature type="transmembrane region" description="Helical" evidence="9">
    <location>
        <begin position="331"/>
        <end position="354"/>
    </location>
</feature>
<feature type="transmembrane region" description="Helical" evidence="9">
    <location>
        <begin position="166"/>
        <end position="187"/>
    </location>
</feature>
<evidence type="ECO:0000313" key="11">
    <source>
        <dbReference type="EMBL" id="MCH4286095.1"/>
    </source>
</evidence>
<protein>
    <recommendedName>
        <fullName evidence="8">Permease IIC component</fullName>
    </recommendedName>
</protein>
<feature type="transmembrane region" description="Helical" evidence="9">
    <location>
        <begin position="267"/>
        <end position="290"/>
    </location>
</feature>
<evidence type="ECO:0000256" key="9">
    <source>
        <dbReference type="SAM" id="Phobius"/>
    </source>
</evidence>
<evidence type="ECO:0000259" key="10">
    <source>
        <dbReference type="PROSITE" id="PS51105"/>
    </source>
</evidence>
<feature type="transmembrane region" description="Helical" evidence="9">
    <location>
        <begin position="24"/>
        <end position="51"/>
    </location>
</feature>
<keyword evidence="2 8" id="KW-0813">Transport</keyword>
<feature type="transmembrane region" description="Helical" evidence="9">
    <location>
        <begin position="223"/>
        <end position="247"/>
    </location>
</feature>
<evidence type="ECO:0000256" key="1">
    <source>
        <dbReference type="ARBA" id="ARBA00004651"/>
    </source>
</evidence>
<dbReference type="InterPro" id="IPR051088">
    <property type="entry name" value="PTS_Sugar-EIIC/EIIB"/>
</dbReference>
<dbReference type="PIRSF" id="PIRSF006351">
    <property type="entry name" value="PTS_EIIC-Cellobiose"/>
    <property type="match status" value="1"/>
</dbReference>
<keyword evidence="4 8" id="KW-0762">Sugar transport</keyword>
<comment type="function">
    <text evidence="8">The phosphoenolpyruvate-dependent sugar phosphotransferase system (PTS), a major carbohydrate active -transport system, catalyzes the phosphorylation of incoming sugar substrates concomitant with their translocation across the cell membrane.</text>
</comment>
<reference evidence="11 12" key="1">
    <citation type="submission" date="2022-02" db="EMBL/GenBank/DDBJ databases">
        <title>Genome of Erysipelotrichaceae sp. nov. NSJ-176 isolated from human feces.</title>
        <authorList>
            <person name="Abdugheni R."/>
        </authorList>
    </citation>
    <scope>NUCLEOTIDE SEQUENCE [LARGE SCALE GENOMIC DNA]</scope>
    <source>
        <strain evidence="11 12">NSJ-176</strain>
    </source>
</reference>
<accession>A0ABS9R911</accession>
<dbReference type="InterPro" id="IPR004796">
    <property type="entry name" value="PTS_IIC_cello"/>
</dbReference>
<feature type="transmembrane region" description="Helical" evidence="9">
    <location>
        <begin position="119"/>
        <end position="145"/>
    </location>
</feature>
<feature type="transmembrane region" description="Helical" evidence="9">
    <location>
        <begin position="374"/>
        <end position="393"/>
    </location>
</feature>
<evidence type="ECO:0000256" key="5">
    <source>
        <dbReference type="ARBA" id="ARBA00022692"/>
    </source>
</evidence>
<comment type="subcellular location">
    <subcellularLocation>
        <location evidence="1">Cell membrane</location>
        <topology evidence="1">Multi-pass membrane protein</topology>
    </subcellularLocation>
</comment>
<feature type="domain" description="PTS EIIC type-3" evidence="10">
    <location>
        <begin position="8"/>
        <end position="395"/>
    </location>
</feature>
<gene>
    <name evidence="11" type="ORF">LQE99_13290</name>
</gene>
<proteinExistence type="predicted"/>
<sequence length="431" mass="47698">MKKFMDWMTNVFAPKMNKIARNPWVAAVQESILTAMPVILIGSFATVFNILRDFIPQIPDISMISNFSFGLLALFLAYLIPATIMEKKKHRKTAKQAGMAGLAFFLMIVYPSFDDAGNINILFSNLGTGGMIASLIAGLFVGAVMNQFAKHSFFGEDSSLPDFITVWFDTLIPITLILIIGWLFTFVWEISIFNIIYEIFKPFISIGQSFWGFVLLNFIGYTFLYTFGISTWVIYPITSAICLQGIGDNMALVAAGNAPININTGEVANLFALGGGGCTLALAIMILFLAKSKKLKVIGKSTIVPSLCNINEPLVFGAPIAFNPLLMVPMWIVGFIIPVVTYLALSSGLVPIPAEPFNFWYIPSPIVGYMVTKSFAGVLLVLVNFAISWVIYYPFFKVYDKQVCDEEKAEEEKKARLAAKKATRKEAVEEE</sequence>
<feature type="transmembrane region" description="Helical" evidence="9">
    <location>
        <begin position="63"/>
        <end position="85"/>
    </location>
</feature>
<feature type="transmembrane region" description="Helical" evidence="9">
    <location>
        <begin position="97"/>
        <end position="113"/>
    </location>
</feature>
<keyword evidence="7 8" id="KW-0472">Membrane</keyword>
<keyword evidence="6 9" id="KW-1133">Transmembrane helix</keyword>
<keyword evidence="3 8" id="KW-1003">Cell membrane</keyword>